<dbReference type="InterPro" id="IPR051159">
    <property type="entry name" value="Hexapeptide_acetyltransf"/>
</dbReference>
<comment type="similarity">
    <text evidence="1">Belongs to the transferase hexapeptide repeat family.</text>
</comment>
<keyword evidence="2" id="KW-0808">Transferase</keyword>
<dbReference type="OrthoDB" id="572366at2"/>
<keyword evidence="3" id="KW-0812">Transmembrane</keyword>
<organism evidence="4 5">
    <name type="scientific">Calothrix parasitica NIES-267</name>
    <dbReference type="NCBI Taxonomy" id="1973488"/>
    <lineage>
        <taxon>Bacteria</taxon>
        <taxon>Bacillati</taxon>
        <taxon>Cyanobacteriota</taxon>
        <taxon>Cyanophyceae</taxon>
        <taxon>Nostocales</taxon>
        <taxon>Calotrichaceae</taxon>
        <taxon>Calothrix</taxon>
    </lineage>
</organism>
<protein>
    <recommendedName>
        <fullName evidence="6">Acyl transferase</fullName>
    </recommendedName>
</protein>
<dbReference type="PANTHER" id="PTHR23416">
    <property type="entry name" value="SIALIC ACID SYNTHASE-RELATED"/>
    <property type="match status" value="1"/>
</dbReference>
<evidence type="ECO:0008006" key="6">
    <source>
        <dbReference type="Google" id="ProtNLM"/>
    </source>
</evidence>
<dbReference type="InterPro" id="IPR001451">
    <property type="entry name" value="Hexapep"/>
</dbReference>
<dbReference type="Pfam" id="PF14602">
    <property type="entry name" value="Hexapep_2"/>
    <property type="match status" value="2"/>
</dbReference>
<reference evidence="4 5" key="1">
    <citation type="submission" date="2017-06" db="EMBL/GenBank/DDBJ databases">
        <title>Genome sequencing of cyanobaciteial culture collection at National Institute for Environmental Studies (NIES).</title>
        <authorList>
            <person name="Hirose Y."/>
            <person name="Shimura Y."/>
            <person name="Fujisawa T."/>
            <person name="Nakamura Y."/>
            <person name="Kawachi M."/>
        </authorList>
    </citation>
    <scope>NUCLEOTIDE SEQUENCE [LARGE SCALE GENOMIC DNA]</scope>
    <source>
        <strain evidence="4 5">NIES-267</strain>
    </source>
</reference>
<feature type="transmembrane region" description="Helical" evidence="3">
    <location>
        <begin position="32"/>
        <end position="49"/>
    </location>
</feature>
<dbReference type="PANTHER" id="PTHR23416:SF23">
    <property type="entry name" value="ACETYLTRANSFERASE C18B11.09C-RELATED"/>
    <property type="match status" value="1"/>
</dbReference>
<dbReference type="SUPFAM" id="SSF51161">
    <property type="entry name" value="Trimeric LpxA-like enzymes"/>
    <property type="match status" value="1"/>
</dbReference>
<name>A0A1Z4LIZ0_9CYAN</name>
<evidence type="ECO:0000256" key="1">
    <source>
        <dbReference type="ARBA" id="ARBA00007274"/>
    </source>
</evidence>
<dbReference type="Proteomes" id="UP000218418">
    <property type="component" value="Chromosome"/>
</dbReference>
<evidence type="ECO:0000256" key="3">
    <source>
        <dbReference type="SAM" id="Phobius"/>
    </source>
</evidence>
<keyword evidence="5" id="KW-1185">Reference proteome</keyword>
<dbReference type="GO" id="GO:0031470">
    <property type="term" value="C:carboxysome"/>
    <property type="evidence" value="ECO:0007669"/>
    <property type="project" value="UniProtKB-ARBA"/>
</dbReference>
<sequence>MTIRSTILSFFPATVILLGFISFLWVCNSPGFFSVTALFFSFYGFPLLIHKIHDYFYPVQEGISYLQSKEYSSWWGSHQIQSIYITFTGLESALRLIPGAFSLWLRLWGAKVGKNVYWTPRLEIADRSLIEIGDNVFFGQGCGIFSHVVKPKKQDLMIYVKKVKIGSNVFIGASSILTPGVVLGDETFVSVESRLYPNKRIEKDFKTTDNKISNSQI</sequence>
<keyword evidence="3" id="KW-1133">Transmembrane helix</keyword>
<dbReference type="GO" id="GO:0043886">
    <property type="term" value="F:structural constituent of carboxysome shell"/>
    <property type="evidence" value="ECO:0007669"/>
    <property type="project" value="UniProtKB-ARBA"/>
</dbReference>
<accession>A0A1Z4LIZ0</accession>
<gene>
    <name evidence="4" type="ORF">NIES267_05230</name>
</gene>
<dbReference type="InterPro" id="IPR011004">
    <property type="entry name" value="Trimer_LpxA-like_sf"/>
</dbReference>
<proteinExistence type="inferred from homology"/>
<dbReference type="AlphaFoldDB" id="A0A1Z4LIZ0"/>
<dbReference type="EMBL" id="AP018227">
    <property type="protein sequence ID" value="BAY81058.1"/>
    <property type="molecule type" value="Genomic_DNA"/>
</dbReference>
<dbReference type="Gene3D" id="2.160.10.10">
    <property type="entry name" value="Hexapeptide repeat proteins"/>
    <property type="match status" value="1"/>
</dbReference>
<evidence type="ECO:0000313" key="4">
    <source>
        <dbReference type="EMBL" id="BAY81058.1"/>
    </source>
</evidence>
<dbReference type="GO" id="GO:0008374">
    <property type="term" value="F:O-acyltransferase activity"/>
    <property type="evidence" value="ECO:0007669"/>
    <property type="project" value="TreeGrafter"/>
</dbReference>
<evidence type="ECO:0000256" key="2">
    <source>
        <dbReference type="ARBA" id="ARBA00022679"/>
    </source>
</evidence>
<feature type="transmembrane region" description="Helical" evidence="3">
    <location>
        <begin position="7"/>
        <end position="26"/>
    </location>
</feature>
<evidence type="ECO:0000313" key="5">
    <source>
        <dbReference type="Proteomes" id="UP000218418"/>
    </source>
</evidence>
<keyword evidence="3" id="KW-0472">Membrane</keyword>